<evidence type="ECO:0000313" key="2">
    <source>
        <dbReference type="EMBL" id="PJC24378.1"/>
    </source>
</evidence>
<sequence>MFDSGIICPKGDRWQIWVEACGGTEQAVTAYAVLADVFLFFYYASAGPVLKKFSNFFRSRHAYVDIFL</sequence>
<dbReference type="EMBL" id="PFSI01000049">
    <property type="protein sequence ID" value="PJC24378.1"/>
    <property type="molecule type" value="Genomic_DNA"/>
</dbReference>
<keyword evidence="1" id="KW-0812">Transmembrane</keyword>
<accession>A0A2M8ENT1</accession>
<keyword evidence="1" id="KW-1133">Transmembrane helix</keyword>
<protein>
    <submittedName>
        <fullName evidence="2">Uncharacterized protein</fullName>
    </submittedName>
</protein>
<reference evidence="3" key="1">
    <citation type="submission" date="2017-09" db="EMBL/GenBank/DDBJ databases">
        <title>Depth-based differentiation of microbial function through sediment-hosted aquifers and enrichment of novel symbionts in the deep terrestrial subsurface.</title>
        <authorList>
            <person name="Probst A.J."/>
            <person name="Ladd B."/>
            <person name="Jarett J.K."/>
            <person name="Geller-Mcgrath D.E."/>
            <person name="Sieber C.M.K."/>
            <person name="Emerson J.B."/>
            <person name="Anantharaman K."/>
            <person name="Thomas B.C."/>
            <person name="Malmstrom R."/>
            <person name="Stieglmeier M."/>
            <person name="Klingl A."/>
            <person name="Woyke T."/>
            <person name="Ryan C.M."/>
            <person name="Banfield J.F."/>
        </authorList>
    </citation>
    <scope>NUCLEOTIDE SEQUENCE [LARGE SCALE GENOMIC DNA]</scope>
</reference>
<keyword evidence="1" id="KW-0472">Membrane</keyword>
<dbReference type="AlphaFoldDB" id="A0A2M8ENT1"/>
<dbReference type="Proteomes" id="UP000230251">
    <property type="component" value="Unassembled WGS sequence"/>
</dbReference>
<organism evidence="2 3">
    <name type="scientific">Candidatus Uhrbacteria bacterium CG_4_9_14_0_2_um_filter_41_50</name>
    <dbReference type="NCBI Taxonomy" id="1975031"/>
    <lineage>
        <taxon>Bacteria</taxon>
        <taxon>Candidatus Uhriibacteriota</taxon>
    </lineage>
</organism>
<feature type="transmembrane region" description="Helical" evidence="1">
    <location>
        <begin position="28"/>
        <end position="50"/>
    </location>
</feature>
<name>A0A2M8ENT1_9BACT</name>
<gene>
    <name evidence="2" type="ORF">CO057_03145</name>
</gene>
<proteinExistence type="predicted"/>
<evidence type="ECO:0000313" key="3">
    <source>
        <dbReference type="Proteomes" id="UP000230251"/>
    </source>
</evidence>
<comment type="caution">
    <text evidence="2">The sequence shown here is derived from an EMBL/GenBank/DDBJ whole genome shotgun (WGS) entry which is preliminary data.</text>
</comment>
<evidence type="ECO:0000256" key="1">
    <source>
        <dbReference type="SAM" id="Phobius"/>
    </source>
</evidence>